<dbReference type="AlphaFoldDB" id="A0A1L5BQ12"/>
<reference evidence="1 2" key="1">
    <citation type="journal article" date="2012" name="J. Bacteriol.">
        <title>Genome sequence of Sphingobium indicum B90A, a hexachlorocyclohexane-degrading bacterium.</title>
        <authorList>
            <person name="Anand S."/>
            <person name="Sangwan N."/>
            <person name="Lata P."/>
            <person name="Kaur J."/>
            <person name="Dua A."/>
            <person name="Singh A.K."/>
            <person name="Verma M."/>
            <person name="Kaur J."/>
            <person name="Khurana J.P."/>
            <person name="Khurana P."/>
            <person name="Mathur S."/>
            <person name="Lal R."/>
        </authorList>
    </citation>
    <scope>NUCLEOTIDE SEQUENCE [LARGE SCALE GENOMIC DNA]</scope>
    <source>
        <strain evidence="2">DSM 16412 / CCM 7286 / MTCC 6364 / B90A</strain>
    </source>
</reference>
<dbReference type="Proteomes" id="UP000004550">
    <property type="component" value="Chromosome"/>
</dbReference>
<evidence type="ECO:0000313" key="1">
    <source>
        <dbReference type="EMBL" id="APL94867.1"/>
    </source>
</evidence>
<dbReference type="RefSeq" id="WP_007688598.1">
    <property type="nucleotide sequence ID" value="NZ_CP013070.1"/>
</dbReference>
<protein>
    <submittedName>
        <fullName evidence="1">Uncharacterized protein</fullName>
    </submittedName>
</protein>
<dbReference type="EMBL" id="CP013070">
    <property type="protein sequence ID" value="APL94867.1"/>
    <property type="molecule type" value="Genomic_DNA"/>
</dbReference>
<sequence>MGVQIEAMDGGKLKLTGDVETVLDLPASAVTDGFSFAFSDGTLLKGHHDIGSGRCHFAVAAEGAGIVRIMREGRHDGAKIDGQIEWMTLACGSRTLCPIHAKAQDDGRQLVLDMDAKEAA</sequence>
<name>A0A1L5BQ12_SPHIB</name>
<proteinExistence type="predicted"/>
<dbReference type="KEGG" id="sinb:SIDU_10270"/>
<organism evidence="1 2">
    <name type="scientific">Sphingobium indicum (strain DSM 16412 / CCM 7286 / MTCC 6364 / B90A)</name>
    <dbReference type="NCBI Taxonomy" id="861109"/>
    <lineage>
        <taxon>Bacteria</taxon>
        <taxon>Pseudomonadati</taxon>
        <taxon>Pseudomonadota</taxon>
        <taxon>Alphaproteobacteria</taxon>
        <taxon>Sphingomonadales</taxon>
        <taxon>Sphingomonadaceae</taxon>
        <taxon>Sphingobium</taxon>
    </lineage>
</organism>
<gene>
    <name evidence="1" type="ORF">SIDU_10270</name>
</gene>
<accession>A0A1L5BQ12</accession>
<evidence type="ECO:0000313" key="2">
    <source>
        <dbReference type="Proteomes" id="UP000004550"/>
    </source>
</evidence>